<dbReference type="SUPFAM" id="SSF46689">
    <property type="entry name" value="Homeodomain-like"/>
    <property type="match status" value="1"/>
</dbReference>
<dbReference type="STRING" id="1459636.NTE_02442"/>
<dbReference type="PROSITE" id="PS50994">
    <property type="entry name" value="INTEGRASE"/>
    <property type="match status" value="1"/>
</dbReference>
<keyword evidence="3" id="KW-1185">Reference proteome</keyword>
<dbReference type="InterPro" id="IPR012337">
    <property type="entry name" value="RNaseH-like_sf"/>
</dbReference>
<dbReference type="InterPro" id="IPR009057">
    <property type="entry name" value="Homeodomain-like_sf"/>
</dbReference>
<dbReference type="RefSeq" id="WP_226987275.1">
    <property type="nucleotide sequence ID" value="NZ_CP007174.1"/>
</dbReference>
<dbReference type="EMBL" id="CP007174">
    <property type="protein sequence ID" value="AIF84492.1"/>
    <property type="molecule type" value="Genomic_DNA"/>
</dbReference>
<evidence type="ECO:0000313" key="2">
    <source>
        <dbReference type="EMBL" id="AIF84492.1"/>
    </source>
</evidence>
<dbReference type="Gene3D" id="3.30.420.10">
    <property type="entry name" value="Ribonuclease H-like superfamily/Ribonuclease H"/>
    <property type="match status" value="1"/>
</dbReference>
<gene>
    <name evidence="2" type="ORF">NTE_02442</name>
</gene>
<accession>A0A075MV04</accession>
<dbReference type="SUPFAM" id="SSF53098">
    <property type="entry name" value="Ribonuclease H-like"/>
    <property type="match status" value="1"/>
</dbReference>
<dbReference type="Proteomes" id="UP000028194">
    <property type="component" value="Chromosome"/>
</dbReference>
<evidence type="ECO:0000259" key="1">
    <source>
        <dbReference type="PROSITE" id="PS50994"/>
    </source>
</evidence>
<sequence>MKEQGAKNAEIASVQKVSVRRVQQLYSRYRKNGELPVLGRAGRPTKPITEDEVRLVREAYSQYRANAWYLSKYIYKTYNVRINHNRIHRIMVSEGMSSEEARKKQRRKWIRYEREHSNSLWHTDWHEIKDPRWKGKQLIVYEDDASRFVTGYGVFDNVSSQHSVDVLDAAIKKYGRPASVISDNGSPFTTNVEPLDSDKPASFEHYLMKNNKIRHIRARVRHPQSNGKLEKFFDIFERKLKFFNSIEEFMEWYNNVRPHGALNLDEMETPLKAYYARMAPRDVLVDPELLWRDGPW</sequence>
<dbReference type="HOGENOM" id="CLU_079271_0_0_2"/>
<dbReference type="eggNOG" id="arCOG02125">
    <property type="taxonomic scope" value="Archaea"/>
</dbReference>
<dbReference type="InterPro" id="IPR001584">
    <property type="entry name" value="Integrase_cat-core"/>
</dbReference>
<dbReference type="GeneID" id="41598150"/>
<feature type="domain" description="Integrase catalytic" evidence="1">
    <location>
        <begin position="111"/>
        <end position="288"/>
    </location>
</feature>
<dbReference type="GO" id="GO:0015074">
    <property type="term" value="P:DNA integration"/>
    <property type="evidence" value="ECO:0007669"/>
    <property type="project" value="InterPro"/>
</dbReference>
<dbReference type="Pfam" id="PF00665">
    <property type="entry name" value="rve"/>
    <property type="match status" value="1"/>
</dbReference>
<dbReference type="GO" id="GO:0003676">
    <property type="term" value="F:nucleic acid binding"/>
    <property type="evidence" value="ECO:0007669"/>
    <property type="project" value="InterPro"/>
</dbReference>
<reference evidence="2 3" key="1">
    <citation type="journal article" date="2014" name="PLoS ONE">
        <title>Genome Sequence of Candidatus Nitrososphaera evergladensis from Group I.1b Enriched from Everglades Soil Reveals Novel Genomic Features of the Ammonia-Oxidizing Archaea.</title>
        <authorList>
            <person name="Zhalnina K.V."/>
            <person name="Dias R."/>
            <person name="Leonard M.T."/>
            <person name="Dorr de Quadros P."/>
            <person name="Camargo F.A."/>
            <person name="Drew J.C."/>
            <person name="Farmerie W.G."/>
            <person name="Daroub S.H."/>
            <person name="Triplett E.W."/>
        </authorList>
    </citation>
    <scope>NUCLEOTIDE SEQUENCE [LARGE SCALE GENOMIC DNA]</scope>
    <source>
        <strain evidence="2 3">SR1</strain>
    </source>
</reference>
<protein>
    <submittedName>
        <fullName evidence="2">Integrase family protein</fullName>
    </submittedName>
</protein>
<proteinExistence type="predicted"/>
<dbReference type="AlphaFoldDB" id="A0A075MV04"/>
<dbReference type="InterPro" id="IPR036397">
    <property type="entry name" value="RNaseH_sf"/>
</dbReference>
<dbReference type="PANTHER" id="PTHR35004">
    <property type="entry name" value="TRANSPOSASE RV3428C-RELATED"/>
    <property type="match status" value="1"/>
</dbReference>
<evidence type="ECO:0000313" key="3">
    <source>
        <dbReference type="Proteomes" id="UP000028194"/>
    </source>
</evidence>
<dbReference type="PANTHER" id="PTHR35004:SF7">
    <property type="entry name" value="INTEGRASE PROTEIN"/>
    <property type="match status" value="1"/>
</dbReference>
<dbReference type="KEGG" id="nev:NTE_02442"/>
<organism evidence="2 3">
    <name type="scientific">Candidatus Nitrososphaera evergladensis SR1</name>
    <dbReference type="NCBI Taxonomy" id="1459636"/>
    <lineage>
        <taxon>Archaea</taxon>
        <taxon>Nitrososphaerota</taxon>
        <taxon>Nitrososphaeria</taxon>
        <taxon>Nitrososphaerales</taxon>
        <taxon>Nitrososphaeraceae</taxon>
        <taxon>Nitrososphaera</taxon>
    </lineage>
</organism>
<name>A0A075MV04_9ARCH</name>